<reference evidence="2" key="1">
    <citation type="submission" date="2025-08" db="UniProtKB">
        <authorList>
            <consortium name="Ensembl"/>
        </authorList>
    </citation>
    <scope>IDENTIFICATION</scope>
</reference>
<dbReference type="Proteomes" id="UP000694564">
    <property type="component" value="Chromosome 16"/>
</dbReference>
<dbReference type="Ensembl" id="ENSSVLT00005033752.1">
    <property type="protein sequence ID" value="ENSSVLP00005030386.1"/>
    <property type="gene ID" value="ENSSVLG00005023893.1"/>
</dbReference>
<gene>
    <name evidence="2" type="primary">SPMAP2</name>
</gene>
<evidence type="ECO:0000313" key="3">
    <source>
        <dbReference type="Proteomes" id="UP000694564"/>
    </source>
</evidence>
<organism evidence="2 3">
    <name type="scientific">Sciurus vulgaris</name>
    <name type="common">Eurasian red squirrel</name>
    <dbReference type="NCBI Taxonomy" id="55149"/>
    <lineage>
        <taxon>Eukaryota</taxon>
        <taxon>Metazoa</taxon>
        <taxon>Chordata</taxon>
        <taxon>Craniata</taxon>
        <taxon>Vertebrata</taxon>
        <taxon>Euteleostomi</taxon>
        <taxon>Mammalia</taxon>
        <taxon>Eutheria</taxon>
        <taxon>Euarchontoglires</taxon>
        <taxon>Glires</taxon>
        <taxon>Rodentia</taxon>
        <taxon>Sciuromorpha</taxon>
        <taxon>Sciuridae</taxon>
        <taxon>Sciurinae</taxon>
        <taxon>Sciurini</taxon>
        <taxon>Sciurus</taxon>
    </lineage>
</organism>
<evidence type="ECO:0000313" key="2">
    <source>
        <dbReference type="Ensembl" id="ENSSVLP00005030386.1"/>
    </source>
</evidence>
<proteinExistence type="predicted"/>
<name>A0A8D2JSC2_SCIVU</name>
<keyword evidence="3" id="KW-1185">Reference proteome</keyword>
<dbReference type="AlphaFoldDB" id="A0A8D2JSC2"/>
<reference evidence="2" key="2">
    <citation type="submission" date="2025-09" db="UniProtKB">
        <authorList>
            <consortium name="Ensembl"/>
        </authorList>
    </citation>
    <scope>IDENTIFICATION</scope>
</reference>
<dbReference type="OrthoDB" id="25466at2759"/>
<accession>A0A8D2JSC2</accession>
<sequence length="137" mass="15485">MARGRRRPQRRLLELAKPKTNWQGSRDRYPKYPGQPRWQSPAHGPSDWQNPGAQPPCWKSGTPCQNLNPTCQTTTVSFNWPCPRPSQTSAFLTAIPAGKCWTAPRRRWPVHGWSSWPSPGCARISTRTMTGVPAPLR</sequence>
<feature type="compositionally biased region" description="Basic residues" evidence="1">
    <location>
        <begin position="1"/>
        <end position="10"/>
    </location>
</feature>
<protein>
    <submittedName>
        <fullName evidence="2">Sperm microtubule associated protein 2</fullName>
    </submittedName>
</protein>
<evidence type="ECO:0000256" key="1">
    <source>
        <dbReference type="SAM" id="MobiDB-lite"/>
    </source>
</evidence>
<feature type="region of interest" description="Disordered" evidence="1">
    <location>
        <begin position="1"/>
        <end position="54"/>
    </location>
</feature>
<dbReference type="GeneTree" id="ENSGT00940000154630"/>